<evidence type="ECO:0000256" key="1">
    <source>
        <dbReference type="ARBA" id="ARBA00004123"/>
    </source>
</evidence>
<feature type="domain" description="ACT" evidence="8">
    <location>
        <begin position="500"/>
        <end position="577"/>
    </location>
</feature>
<dbReference type="Gene3D" id="4.10.280.10">
    <property type="entry name" value="Helix-loop-helix DNA-binding domain"/>
    <property type="match status" value="1"/>
</dbReference>
<keyword evidence="5" id="KW-0175">Coiled coil</keyword>
<keyword evidence="10" id="KW-1185">Reference proteome</keyword>
<keyword evidence="3" id="KW-0804">Transcription</keyword>
<dbReference type="GO" id="GO:0003700">
    <property type="term" value="F:DNA-binding transcription factor activity"/>
    <property type="evidence" value="ECO:0007669"/>
    <property type="project" value="TreeGrafter"/>
</dbReference>
<evidence type="ECO:0000313" key="9">
    <source>
        <dbReference type="EMBL" id="KAJ7978637.1"/>
    </source>
</evidence>
<dbReference type="AlphaFoldDB" id="A0AAD7VK15"/>
<dbReference type="InterPro" id="IPR045865">
    <property type="entry name" value="ACT-like_dom_sf"/>
</dbReference>
<evidence type="ECO:0000256" key="2">
    <source>
        <dbReference type="ARBA" id="ARBA00023015"/>
    </source>
</evidence>
<evidence type="ECO:0000313" key="10">
    <source>
        <dbReference type="Proteomes" id="UP001163823"/>
    </source>
</evidence>
<evidence type="ECO:0000259" key="8">
    <source>
        <dbReference type="PROSITE" id="PS51671"/>
    </source>
</evidence>
<dbReference type="InterPro" id="IPR036638">
    <property type="entry name" value="HLH_DNA-bd_sf"/>
</dbReference>
<sequence length="608" mass="68905">MINIFMQNLIEKLRPLVGLNGWDYCVLWKLSEDQRFIEWIGCCCAGSSETIQNVGEGIFLPVSSVTSCRDTIFPHPWKKTCNLIAQLPSSIPLDSGIHAQTLISNQSNWLNCSNSSELNILEETVGTRVLIPIPGGLIELFVRKQVPEDQHVIDFITAQCNIFMQQDALINSNTMDTNFTIDVNAMSNIQSNQLSCDGNDGKDSNNHFHPSVSPGTPSENLSLPHDISIDRIHLCNSSMNFMQQYENNSRNTLKSDAFLEMSHDSFLLDKQMNPLESTAENKLQDMDTLQKCIMTDTQNMHMQYMESLENKEQQGDDKDSTKQEMGRSGSISDCSDQIDEIEDVKCRRRTGNGPQSKNLVAERRRRKKLNDRLYALRALVPKITKLDRASILGDAIEYVKDLQKEAKELQDDLEEHSEDDAAKRNSMNANHINNVQSDMLCQNGTNLGIKPERGKSTLNEFQAADGHITKQNQDLETSNDKTQQMEPQVEVAQIDENEFFIKVFCEHKPGGFVRLMEAFHSLGMEVTSANVTTNKNLVSNVFKVEKKDSEIVQAEDVRDSLLEITRNPFGEWTEMGKASENGNGRDYQPHHHHNHQISPYHQLHHLHS</sequence>
<accession>A0AAD7VK15</accession>
<dbReference type="CDD" id="cd11443">
    <property type="entry name" value="bHLH_AtAMS_like"/>
    <property type="match status" value="1"/>
</dbReference>
<evidence type="ECO:0000256" key="3">
    <source>
        <dbReference type="ARBA" id="ARBA00023163"/>
    </source>
</evidence>
<dbReference type="Pfam" id="PF22754">
    <property type="entry name" value="bHLH-TF_ACT-like_plant"/>
    <property type="match status" value="1"/>
</dbReference>
<dbReference type="SUPFAM" id="SSF55021">
    <property type="entry name" value="ACT-like"/>
    <property type="match status" value="1"/>
</dbReference>
<dbReference type="PANTHER" id="PTHR31945:SF11">
    <property type="entry name" value="TRANSCRIPTION FACTOR ABORTED MICROSPORES"/>
    <property type="match status" value="1"/>
</dbReference>
<dbReference type="GO" id="GO:0043565">
    <property type="term" value="F:sequence-specific DNA binding"/>
    <property type="evidence" value="ECO:0007669"/>
    <property type="project" value="TreeGrafter"/>
</dbReference>
<proteinExistence type="predicted"/>
<dbReference type="PROSITE" id="PS50888">
    <property type="entry name" value="BHLH"/>
    <property type="match status" value="1"/>
</dbReference>
<dbReference type="InterPro" id="IPR054502">
    <property type="entry name" value="bHLH-TF_ACT-like_plant"/>
</dbReference>
<dbReference type="SMART" id="SM00353">
    <property type="entry name" value="HLH"/>
    <property type="match status" value="1"/>
</dbReference>
<dbReference type="PROSITE" id="PS51671">
    <property type="entry name" value="ACT"/>
    <property type="match status" value="1"/>
</dbReference>
<dbReference type="InterPro" id="IPR025610">
    <property type="entry name" value="MYC/MYB_N"/>
</dbReference>
<dbReference type="Pfam" id="PF14215">
    <property type="entry name" value="bHLH-MYC_N"/>
    <property type="match status" value="1"/>
</dbReference>
<organism evidence="9 10">
    <name type="scientific">Quillaja saponaria</name>
    <name type="common">Soap bark tree</name>
    <dbReference type="NCBI Taxonomy" id="32244"/>
    <lineage>
        <taxon>Eukaryota</taxon>
        <taxon>Viridiplantae</taxon>
        <taxon>Streptophyta</taxon>
        <taxon>Embryophyta</taxon>
        <taxon>Tracheophyta</taxon>
        <taxon>Spermatophyta</taxon>
        <taxon>Magnoliopsida</taxon>
        <taxon>eudicotyledons</taxon>
        <taxon>Gunneridae</taxon>
        <taxon>Pentapetalae</taxon>
        <taxon>rosids</taxon>
        <taxon>fabids</taxon>
        <taxon>Fabales</taxon>
        <taxon>Quillajaceae</taxon>
        <taxon>Quillaja</taxon>
    </lineage>
</organism>
<feature type="region of interest" description="Disordered" evidence="6">
    <location>
        <begin position="573"/>
        <end position="608"/>
    </location>
</feature>
<dbReference type="PANTHER" id="PTHR31945">
    <property type="entry name" value="TRANSCRIPTION FACTOR SCREAM2-RELATED"/>
    <property type="match status" value="1"/>
</dbReference>
<dbReference type="GO" id="GO:0005634">
    <property type="term" value="C:nucleus"/>
    <property type="evidence" value="ECO:0007669"/>
    <property type="project" value="UniProtKB-SubCell"/>
</dbReference>
<feature type="compositionally biased region" description="Basic and acidic residues" evidence="6">
    <location>
        <begin position="308"/>
        <end position="325"/>
    </location>
</feature>
<dbReference type="InterPro" id="IPR051358">
    <property type="entry name" value="TF_AMS/ICE1/BHLH6-like"/>
</dbReference>
<comment type="caution">
    <text evidence="9">The sequence shown here is derived from an EMBL/GenBank/DDBJ whole genome shotgun (WGS) entry which is preliminary data.</text>
</comment>
<evidence type="ECO:0000256" key="5">
    <source>
        <dbReference type="SAM" id="Coils"/>
    </source>
</evidence>
<evidence type="ECO:0000256" key="4">
    <source>
        <dbReference type="ARBA" id="ARBA00023242"/>
    </source>
</evidence>
<feature type="coiled-coil region" evidence="5">
    <location>
        <begin position="392"/>
        <end position="419"/>
    </location>
</feature>
<name>A0AAD7VK15_QUISA</name>
<dbReference type="KEGG" id="qsa:O6P43_002137"/>
<dbReference type="EMBL" id="JARAOO010000002">
    <property type="protein sequence ID" value="KAJ7978637.1"/>
    <property type="molecule type" value="Genomic_DNA"/>
</dbReference>
<keyword evidence="2" id="KW-0805">Transcription regulation</keyword>
<feature type="region of interest" description="Disordered" evidence="6">
    <location>
        <begin position="199"/>
        <end position="222"/>
    </location>
</feature>
<feature type="domain" description="BHLH" evidence="7">
    <location>
        <begin position="353"/>
        <end position="402"/>
    </location>
</feature>
<evidence type="ECO:0000259" key="7">
    <source>
        <dbReference type="PROSITE" id="PS50888"/>
    </source>
</evidence>
<reference evidence="9" key="1">
    <citation type="journal article" date="2023" name="Science">
        <title>Elucidation of the pathway for biosynthesis of saponin adjuvants from the soapbark tree.</title>
        <authorList>
            <person name="Reed J."/>
            <person name="Orme A."/>
            <person name="El-Demerdash A."/>
            <person name="Owen C."/>
            <person name="Martin L.B.B."/>
            <person name="Misra R.C."/>
            <person name="Kikuchi S."/>
            <person name="Rejzek M."/>
            <person name="Martin A.C."/>
            <person name="Harkess A."/>
            <person name="Leebens-Mack J."/>
            <person name="Louveau T."/>
            <person name="Stephenson M.J."/>
            <person name="Osbourn A."/>
        </authorList>
    </citation>
    <scope>NUCLEOTIDE SEQUENCE</scope>
    <source>
        <strain evidence="9">S10</strain>
    </source>
</reference>
<dbReference type="SUPFAM" id="SSF47459">
    <property type="entry name" value="HLH, helix-loop-helix DNA-binding domain"/>
    <property type="match status" value="1"/>
</dbReference>
<gene>
    <name evidence="9" type="ORF">O6P43_002137</name>
</gene>
<protein>
    <submittedName>
        <fullName evidence="9">Transcription factor</fullName>
    </submittedName>
</protein>
<dbReference type="InterPro" id="IPR002912">
    <property type="entry name" value="ACT_dom"/>
</dbReference>
<dbReference type="Pfam" id="PF00010">
    <property type="entry name" value="HLH"/>
    <property type="match status" value="1"/>
</dbReference>
<dbReference type="InterPro" id="IPR011598">
    <property type="entry name" value="bHLH_dom"/>
</dbReference>
<comment type="subcellular location">
    <subcellularLocation>
        <location evidence="1">Nucleus</location>
    </subcellularLocation>
</comment>
<dbReference type="Proteomes" id="UP001163823">
    <property type="component" value="Chromosome 2"/>
</dbReference>
<feature type="region of interest" description="Disordered" evidence="6">
    <location>
        <begin position="308"/>
        <end position="334"/>
    </location>
</feature>
<dbReference type="GO" id="GO:0046983">
    <property type="term" value="F:protein dimerization activity"/>
    <property type="evidence" value="ECO:0007669"/>
    <property type="project" value="InterPro"/>
</dbReference>
<dbReference type="CDD" id="cd04873">
    <property type="entry name" value="ACT_UUR-ACR-like"/>
    <property type="match status" value="1"/>
</dbReference>
<evidence type="ECO:0000256" key="6">
    <source>
        <dbReference type="SAM" id="MobiDB-lite"/>
    </source>
</evidence>
<keyword evidence="4" id="KW-0539">Nucleus</keyword>